<feature type="domain" description="PPM-type phosphatase" evidence="11">
    <location>
        <begin position="23"/>
        <end position="292"/>
    </location>
</feature>
<comment type="cofactor">
    <cofactor evidence="1">
        <name>Mn(2+)</name>
        <dbReference type="ChEBI" id="CHEBI:29035"/>
    </cofactor>
</comment>
<evidence type="ECO:0000256" key="9">
    <source>
        <dbReference type="ARBA" id="ARBA00047761"/>
    </source>
</evidence>
<dbReference type="PROSITE" id="PS51257">
    <property type="entry name" value="PROKAR_LIPOPROTEIN"/>
    <property type="match status" value="1"/>
</dbReference>
<sequence length="316" mass="34840">MSRFLSEPNVAKESSTIYANNMTIATSCMQGWRETMEDIEIIQPSLHPSTPETCCVGVFDGHGGSAVSKAAANTILKQLFETKEFKNDPKTSESLTVALCKSFISTDEALREDPEIGPVCDEVGSTGLVAIITPTDIVVANVGDSRCILSNTKCTDMIQLSMDHKPDADFEKQRILSAGGTVFRGRVCGGVAVSRSFGDFWFKRNAAMKPHQQLVTAEPCIRLHRRSADDEFLFLACDGIYDVMTNEQIRKFIQKKLRQGTKFSAQEICEEIINECLVKGSRDNMSVILVLFNDRGGPKSNGNNSFGVKSTIFRKK</sequence>
<accession>F0VZ07</accession>
<dbReference type="SUPFAM" id="SSF81606">
    <property type="entry name" value="PP2C-like"/>
    <property type="match status" value="1"/>
</dbReference>
<dbReference type="InterPro" id="IPR001932">
    <property type="entry name" value="PPM-type_phosphatase-like_dom"/>
</dbReference>
<reference evidence="12" key="2">
    <citation type="submission" date="2011-02" db="EMBL/GenBank/DDBJ databases">
        <authorList>
            <person name="MacLean D."/>
        </authorList>
    </citation>
    <scope>NUCLEOTIDE SEQUENCE</scope>
</reference>
<reference evidence="12" key="1">
    <citation type="journal article" date="2011" name="PLoS Biol.">
        <title>Gene gain and loss during evolution of obligate parasitism in the white rust pathogen of Arabidopsis thaliana.</title>
        <authorList>
            <person name="Kemen E."/>
            <person name="Gardiner A."/>
            <person name="Schultz-Larsen T."/>
            <person name="Kemen A.C."/>
            <person name="Balmuth A.L."/>
            <person name="Robert-Seilaniantz A."/>
            <person name="Bailey K."/>
            <person name="Holub E."/>
            <person name="Studholme D.J."/>
            <person name="Maclean D."/>
            <person name="Jones J.D."/>
        </authorList>
    </citation>
    <scope>NUCLEOTIDE SEQUENCE</scope>
</reference>
<dbReference type="SMART" id="SM00332">
    <property type="entry name" value="PP2Cc"/>
    <property type="match status" value="1"/>
</dbReference>
<evidence type="ECO:0000256" key="1">
    <source>
        <dbReference type="ARBA" id="ARBA00001936"/>
    </source>
</evidence>
<comment type="catalytic activity">
    <reaction evidence="9">
        <text>O-phospho-L-seryl-[protein] + H2O = L-seryl-[protein] + phosphate</text>
        <dbReference type="Rhea" id="RHEA:20629"/>
        <dbReference type="Rhea" id="RHEA-COMP:9863"/>
        <dbReference type="Rhea" id="RHEA-COMP:11604"/>
        <dbReference type="ChEBI" id="CHEBI:15377"/>
        <dbReference type="ChEBI" id="CHEBI:29999"/>
        <dbReference type="ChEBI" id="CHEBI:43474"/>
        <dbReference type="ChEBI" id="CHEBI:83421"/>
        <dbReference type="EC" id="3.1.3.16"/>
    </reaction>
</comment>
<dbReference type="AlphaFoldDB" id="F0VZ07"/>
<comment type="similarity">
    <text evidence="2">Belongs to the PP2C family.</text>
</comment>
<gene>
    <name evidence="12" type="primary">AlNc14C1G154</name>
    <name evidence="12" type="ORF">ALNC14_001650</name>
</gene>
<name>F0VZ07_9STRA</name>
<dbReference type="InterPro" id="IPR036457">
    <property type="entry name" value="PPM-type-like_dom_sf"/>
</dbReference>
<dbReference type="PROSITE" id="PS51746">
    <property type="entry name" value="PPM_2"/>
    <property type="match status" value="1"/>
</dbReference>
<dbReference type="GO" id="GO:0046872">
    <property type="term" value="F:metal ion binding"/>
    <property type="evidence" value="ECO:0007669"/>
    <property type="project" value="UniProtKB-KW"/>
</dbReference>
<dbReference type="PANTHER" id="PTHR13832:SF803">
    <property type="entry name" value="PROTEIN PHOSPHATASE 1G"/>
    <property type="match status" value="1"/>
</dbReference>
<evidence type="ECO:0000256" key="8">
    <source>
        <dbReference type="ARBA" id="ARBA00023211"/>
    </source>
</evidence>
<dbReference type="Pfam" id="PF00481">
    <property type="entry name" value="PP2C"/>
    <property type="match status" value="1"/>
</dbReference>
<keyword evidence="7" id="KW-0904">Protein phosphatase</keyword>
<dbReference type="EC" id="3.1.3.16" evidence="3"/>
<dbReference type="GO" id="GO:0004722">
    <property type="term" value="F:protein serine/threonine phosphatase activity"/>
    <property type="evidence" value="ECO:0007669"/>
    <property type="project" value="UniProtKB-EC"/>
</dbReference>
<evidence type="ECO:0000256" key="6">
    <source>
        <dbReference type="ARBA" id="ARBA00022842"/>
    </source>
</evidence>
<dbReference type="EMBL" id="FR824046">
    <property type="protein sequence ID" value="CCA14022.1"/>
    <property type="molecule type" value="Genomic_DNA"/>
</dbReference>
<dbReference type="HOGENOM" id="CLU_013173_4_1_1"/>
<dbReference type="Gene3D" id="3.60.40.10">
    <property type="entry name" value="PPM-type phosphatase domain"/>
    <property type="match status" value="1"/>
</dbReference>
<comment type="catalytic activity">
    <reaction evidence="10">
        <text>O-phospho-L-threonyl-[protein] + H2O = L-threonyl-[protein] + phosphate</text>
        <dbReference type="Rhea" id="RHEA:47004"/>
        <dbReference type="Rhea" id="RHEA-COMP:11060"/>
        <dbReference type="Rhea" id="RHEA-COMP:11605"/>
        <dbReference type="ChEBI" id="CHEBI:15377"/>
        <dbReference type="ChEBI" id="CHEBI:30013"/>
        <dbReference type="ChEBI" id="CHEBI:43474"/>
        <dbReference type="ChEBI" id="CHEBI:61977"/>
        <dbReference type="EC" id="3.1.3.16"/>
    </reaction>
</comment>
<evidence type="ECO:0000256" key="10">
    <source>
        <dbReference type="ARBA" id="ARBA00048336"/>
    </source>
</evidence>
<evidence type="ECO:0000256" key="3">
    <source>
        <dbReference type="ARBA" id="ARBA00013081"/>
    </source>
</evidence>
<dbReference type="InterPro" id="IPR015655">
    <property type="entry name" value="PP2C"/>
</dbReference>
<dbReference type="PANTHER" id="PTHR13832">
    <property type="entry name" value="PROTEIN PHOSPHATASE 2C"/>
    <property type="match status" value="1"/>
</dbReference>
<keyword evidence="8" id="KW-0464">Manganese</keyword>
<dbReference type="CDD" id="cd00143">
    <property type="entry name" value="PP2Cc"/>
    <property type="match status" value="1"/>
</dbReference>
<organism evidence="12">
    <name type="scientific">Albugo laibachii Nc14</name>
    <dbReference type="NCBI Taxonomy" id="890382"/>
    <lineage>
        <taxon>Eukaryota</taxon>
        <taxon>Sar</taxon>
        <taxon>Stramenopiles</taxon>
        <taxon>Oomycota</taxon>
        <taxon>Peronosporomycetes</taxon>
        <taxon>Albuginales</taxon>
        <taxon>Albuginaceae</taxon>
        <taxon>Albugo</taxon>
    </lineage>
</organism>
<evidence type="ECO:0000259" key="11">
    <source>
        <dbReference type="PROSITE" id="PS51746"/>
    </source>
</evidence>
<evidence type="ECO:0000256" key="2">
    <source>
        <dbReference type="ARBA" id="ARBA00006702"/>
    </source>
</evidence>
<keyword evidence="6" id="KW-0460">Magnesium</keyword>
<protein>
    <recommendedName>
        <fullName evidence="3">protein-serine/threonine phosphatase</fullName>
        <ecNumber evidence="3">3.1.3.16</ecNumber>
    </recommendedName>
</protein>
<evidence type="ECO:0000256" key="4">
    <source>
        <dbReference type="ARBA" id="ARBA00022723"/>
    </source>
</evidence>
<evidence type="ECO:0000256" key="7">
    <source>
        <dbReference type="ARBA" id="ARBA00022912"/>
    </source>
</evidence>
<keyword evidence="5" id="KW-0378">Hydrolase</keyword>
<keyword evidence="4" id="KW-0479">Metal-binding</keyword>
<evidence type="ECO:0000313" key="12">
    <source>
        <dbReference type="EMBL" id="CCA14022.1"/>
    </source>
</evidence>
<evidence type="ECO:0000256" key="5">
    <source>
        <dbReference type="ARBA" id="ARBA00022801"/>
    </source>
</evidence>
<dbReference type="FunFam" id="3.60.40.10:FF:000140">
    <property type="entry name" value="Protein phosphatase 2C"/>
    <property type="match status" value="1"/>
</dbReference>
<proteinExistence type="inferred from homology"/>